<keyword evidence="4" id="KW-0544">Nucleosome core</keyword>
<keyword evidence="3" id="KW-0158">Chromosome</keyword>
<keyword evidence="7" id="KW-1185">Reference proteome</keyword>
<dbReference type="GO" id="GO:0003677">
    <property type="term" value="F:DNA binding"/>
    <property type="evidence" value="ECO:0007669"/>
    <property type="project" value="InterPro"/>
</dbReference>
<gene>
    <name evidence="6" type="primary">hH3v</name>
    <name evidence="6" type="ORF">C8035_v004666</name>
</gene>
<dbReference type="GO" id="GO:0046982">
    <property type="term" value="F:protein heterodimerization activity"/>
    <property type="evidence" value="ECO:0007669"/>
    <property type="project" value="InterPro"/>
</dbReference>
<dbReference type="InterPro" id="IPR000164">
    <property type="entry name" value="Histone_H3/CENP-A"/>
</dbReference>
<dbReference type="EMBL" id="QAPG01000184">
    <property type="protein sequence ID" value="TDZ29706.1"/>
    <property type="molecule type" value="Genomic_DNA"/>
</dbReference>
<dbReference type="PRINTS" id="PR00622">
    <property type="entry name" value="HISTONEH3"/>
</dbReference>
<dbReference type="InterPro" id="IPR009072">
    <property type="entry name" value="Histone-fold"/>
</dbReference>
<dbReference type="SUPFAM" id="SSF47113">
    <property type="entry name" value="Histone-fold"/>
    <property type="match status" value="1"/>
</dbReference>
<evidence type="ECO:0000313" key="6">
    <source>
        <dbReference type="EMBL" id="TDZ29706.1"/>
    </source>
</evidence>
<comment type="subcellular location">
    <subcellularLocation>
        <location evidence="1">Chromosome</location>
    </subcellularLocation>
</comment>
<evidence type="ECO:0000256" key="3">
    <source>
        <dbReference type="ARBA" id="ARBA00022454"/>
    </source>
</evidence>
<dbReference type="GO" id="GO:0030527">
    <property type="term" value="F:structural constituent of chromatin"/>
    <property type="evidence" value="ECO:0007669"/>
    <property type="project" value="InterPro"/>
</dbReference>
<evidence type="ECO:0000256" key="4">
    <source>
        <dbReference type="ARBA" id="ARBA00023269"/>
    </source>
</evidence>
<dbReference type="Gene3D" id="1.10.20.10">
    <property type="entry name" value="Histone, subunit A"/>
    <property type="match status" value="1"/>
</dbReference>
<protein>
    <submittedName>
        <fullName evidence="6">Histone H3-like centromeric protein hH3v</fullName>
    </submittedName>
</protein>
<organism evidence="6 7">
    <name type="scientific">Colletotrichum spinosum</name>
    <dbReference type="NCBI Taxonomy" id="1347390"/>
    <lineage>
        <taxon>Eukaryota</taxon>
        <taxon>Fungi</taxon>
        <taxon>Dikarya</taxon>
        <taxon>Ascomycota</taxon>
        <taxon>Pezizomycotina</taxon>
        <taxon>Sordariomycetes</taxon>
        <taxon>Hypocreomycetidae</taxon>
        <taxon>Glomerellales</taxon>
        <taxon>Glomerellaceae</taxon>
        <taxon>Colletotrichum</taxon>
        <taxon>Colletotrichum orbiculare species complex</taxon>
    </lineage>
</organism>
<dbReference type="GO" id="GO:0000786">
    <property type="term" value="C:nucleosome"/>
    <property type="evidence" value="ECO:0007669"/>
    <property type="project" value="UniProtKB-KW"/>
</dbReference>
<evidence type="ECO:0000313" key="7">
    <source>
        <dbReference type="Proteomes" id="UP000295083"/>
    </source>
</evidence>
<feature type="region of interest" description="Disordered" evidence="5">
    <location>
        <begin position="1"/>
        <end position="38"/>
    </location>
</feature>
<evidence type="ECO:0000256" key="2">
    <source>
        <dbReference type="ARBA" id="ARBA00010343"/>
    </source>
</evidence>
<sequence>MPAKKSRKSDAVRQRSRHSDIQPGDPIPNRGKRRYRPGTVALREIRKYQSGTELLMRRLPFSRLYQFSQAAEIQ</sequence>
<comment type="caution">
    <text evidence="6">The sequence shown here is derived from an EMBL/GenBank/DDBJ whole genome shotgun (WGS) entry which is preliminary data.</text>
</comment>
<dbReference type="AlphaFoldDB" id="A0A4R8PZE0"/>
<comment type="similarity">
    <text evidence="2">Belongs to the histone H3 family.</text>
</comment>
<dbReference type="PANTHER" id="PTHR45810">
    <property type="entry name" value="HISTONE H3.2"/>
    <property type="match status" value="1"/>
</dbReference>
<keyword evidence="4" id="KW-0238">DNA-binding</keyword>
<reference evidence="6 7" key="1">
    <citation type="submission" date="2018-11" db="EMBL/GenBank/DDBJ databases">
        <title>Genome sequence and assembly of Colletotrichum spinosum.</title>
        <authorList>
            <person name="Gan P."/>
            <person name="Shirasu K."/>
        </authorList>
    </citation>
    <scope>NUCLEOTIDE SEQUENCE [LARGE SCALE GENOMIC DNA]</scope>
    <source>
        <strain evidence="6 7">CBS 515.97</strain>
    </source>
</reference>
<proteinExistence type="inferred from homology"/>
<name>A0A4R8PZE0_9PEZI</name>
<feature type="compositionally biased region" description="Basic and acidic residues" evidence="5">
    <location>
        <begin position="8"/>
        <end position="20"/>
    </location>
</feature>
<evidence type="ECO:0000256" key="5">
    <source>
        <dbReference type="SAM" id="MobiDB-lite"/>
    </source>
</evidence>
<accession>A0A4R8PZE0</accession>
<evidence type="ECO:0000256" key="1">
    <source>
        <dbReference type="ARBA" id="ARBA00004286"/>
    </source>
</evidence>
<dbReference type="Proteomes" id="UP000295083">
    <property type="component" value="Unassembled WGS sequence"/>
</dbReference>
<dbReference type="PANTHER" id="PTHR45810:SF1">
    <property type="entry name" value="HISTONE H3-LIKE CENTROMERIC PROTEIN A"/>
    <property type="match status" value="1"/>
</dbReference>